<dbReference type="Pfam" id="PF00561">
    <property type="entry name" value="Abhydrolase_1"/>
    <property type="match status" value="1"/>
</dbReference>
<organism evidence="5 6">
    <name type="scientific">Sphingomonas qilianensis</name>
    <dbReference type="NCBI Taxonomy" id="1736690"/>
    <lineage>
        <taxon>Bacteria</taxon>
        <taxon>Pseudomonadati</taxon>
        <taxon>Pseudomonadota</taxon>
        <taxon>Alphaproteobacteria</taxon>
        <taxon>Sphingomonadales</taxon>
        <taxon>Sphingomonadaceae</taxon>
        <taxon>Sphingomonas</taxon>
    </lineage>
</organism>
<protein>
    <submittedName>
        <fullName evidence="5">Alpha/beta fold hydrolase</fullName>
    </submittedName>
</protein>
<evidence type="ECO:0000256" key="3">
    <source>
        <dbReference type="SAM" id="SignalP"/>
    </source>
</evidence>
<dbReference type="SUPFAM" id="SSF53474">
    <property type="entry name" value="alpha/beta-Hydrolases"/>
    <property type="match status" value="1"/>
</dbReference>
<evidence type="ECO:0000256" key="1">
    <source>
        <dbReference type="ARBA" id="ARBA00022679"/>
    </source>
</evidence>
<dbReference type="PANTHER" id="PTHR32268:SF11">
    <property type="entry name" value="HOMOSERINE O-ACETYLTRANSFERASE"/>
    <property type="match status" value="1"/>
</dbReference>
<keyword evidence="5" id="KW-0378">Hydrolase</keyword>
<dbReference type="PIRSF" id="PIRSF000443">
    <property type="entry name" value="Homoser_Ac_trans"/>
    <property type="match status" value="1"/>
</dbReference>
<dbReference type="RefSeq" id="WP_345866188.1">
    <property type="nucleotide sequence ID" value="NZ_JBDIMF010000008.1"/>
</dbReference>
<feature type="compositionally biased region" description="Low complexity" evidence="2">
    <location>
        <begin position="17"/>
        <end position="33"/>
    </location>
</feature>
<dbReference type="InterPro" id="IPR029058">
    <property type="entry name" value="AB_hydrolase_fold"/>
</dbReference>
<dbReference type="GO" id="GO:0016787">
    <property type="term" value="F:hydrolase activity"/>
    <property type="evidence" value="ECO:0007669"/>
    <property type="project" value="UniProtKB-KW"/>
</dbReference>
<feature type="signal peptide" evidence="3">
    <location>
        <begin position="1"/>
        <end position="17"/>
    </location>
</feature>
<dbReference type="InterPro" id="IPR000073">
    <property type="entry name" value="AB_hydrolase_1"/>
</dbReference>
<reference evidence="5 6" key="1">
    <citation type="submission" date="2024-05" db="EMBL/GenBank/DDBJ databases">
        <authorList>
            <person name="Liu Q."/>
            <person name="Xin Y.-H."/>
        </authorList>
    </citation>
    <scope>NUCLEOTIDE SEQUENCE [LARGE SCALE GENOMIC DNA]</scope>
    <source>
        <strain evidence="5 6">CGMCC 1.15349</strain>
    </source>
</reference>
<accession>A0ABU9XWM0</accession>
<name>A0ABU9XWM0_9SPHN</name>
<feature type="domain" description="AB hydrolase-1" evidence="4">
    <location>
        <begin position="79"/>
        <end position="320"/>
    </location>
</feature>
<dbReference type="Gene3D" id="3.40.50.1820">
    <property type="entry name" value="alpha/beta hydrolase"/>
    <property type="match status" value="1"/>
</dbReference>
<feature type="chain" id="PRO_5047260975" evidence="3">
    <location>
        <begin position="18"/>
        <end position="371"/>
    </location>
</feature>
<feature type="region of interest" description="Disordered" evidence="2">
    <location>
        <begin position="17"/>
        <end position="37"/>
    </location>
</feature>
<dbReference type="NCBIfam" id="NF005071">
    <property type="entry name" value="PRK06489.1"/>
    <property type="match status" value="1"/>
</dbReference>
<keyword evidence="1" id="KW-0808">Transferase</keyword>
<proteinExistence type="predicted"/>
<dbReference type="InterPro" id="IPR008220">
    <property type="entry name" value="HAT_MetX-like"/>
</dbReference>
<keyword evidence="6" id="KW-1185">Reference proteome</keyword>
<evidence type="ECO:0000256" key="2">
    <source>
        <dbReference type="SAM" id="MobiDB-lite"/>
    </source>
</evidence>
<evidence type="ECO:0000259" key="4">
    <source>
        <dbReference type="Pfam" id="PF00561"/>
    </source>
</evidence>
<evidence type="ECO:0000313" key="6">
    <source>
        <dbReference type="Proteomes" id="UP001404104"/>
    </source>
</evidence>
<dbReference type="PANTHER" id="PTHR32268">
    <property type="entry name" value="HOMOSERINE O-ACETYLTRANSFERASE"/>
    <property type="match status" value="1"/>
</dbReference>
<comment type="caution">
    <text evidence="5">The sequence shown here is derived from an EMBL/GenBank/DDBJ whole genome shotgun (WGS) entry which is preliminary data.</text>
</comment>
<gene>
    <name evidence="5" type="ORF">ABC969_16135</name>
</gene>
<keyword evidence="3" id="KW-0732">Signal</keyword>
<sequence length="371" mass="41031">MLSMLLMLAAQAAAAPAQQPPLAAATPQPAAEQRWPTRDGDFTIKDFRFASGETLAALRLHYTTLGEPHRNARGEIDNAVMVLHGTGGSGRQFLVPQFADELYGPGQPLDIRRYWIILPDGIGHGKSSKPSDGLRMRFPRYDYADMVEAQYRLVREGLGIRRMRLIMGTSMGCMHGLMWGGTHPDFARALMPLGCEPVPIAGLNRMWRQLLIDGIKADPAWAGGAYKTQPLQGLRTAQTALFIAGAAPLNLQAQFPDRDRAAAFARDRVARALPQLDANDLIYQVDASRTYDPWPRIGAITAPLVWINSADDFINPRNFDYPVKAVQQMKNARFRLIPETADTHGHGTHTWAVNWKADLADLLTRTATQAE</sequence>
<dbReference type="EMBL" id="JBDIMF010000008">
    <property type="protein sequence ID" value="MEN2787944.1"/>
    <property type="molecule type" value="Genomic_DNA"/>
</dbReference>
<dbReference type="Proteomes" id="UP001404104">
    <property type="component" value="Unassembled WGS sequence"/>
</dbReference>
<evidence type="ECO:0000313" key="5">
    <source>
        <dbReference type="EMBL" id="MEN2787944.1"/>
    </source>
</evidence>